<accession>A0A251TXU7</accession>
<dbReference type="AlphaFoldDB" id="A0A251TXU7"/>
<dbReference type="Gramene" id="mRNA:HanXRQr2_Chr09g0397871">
    <property type="protein sequence ID" value="mRNA:HanXRQr2_Chr09g0397871"/>
    <property type="gene ID" value="HanXRQr2_Chr09g0397871"/>
</dbReference>
<protein>
    <submittedName>
        <fullName evidence="3">Uncharacterized protein</fullName>
    </submittedName>
</protein>
<dbReference type="Proteomes" id="UP000215914">
    <property type="component" value="Chromosome 9"/>
</dbReference>
<reference evidence="3" key="2">
    <citation type="submission" date="2017-02" db="EMBL/GenBank/DDBJ databases">
        <title>Sunflower complete genome.</title>
        <authorList>
            <person name="Langlade N."/>
            <person name="Munos S."/>
        </authorList>
    </citation>
    <scope>NUCLEOTIDE SEQUENCE [LARGE SCALE GENOMIC DNA]</scope>
    <source>
        <tissue evidence="3">Leaves</tissue>
    </source>
</reference>
<dbReference type="STRING" id="4232.A0A251TXU7"/>
<evidence type="ECO:0000313" key="3">
    <source>
        <dbReference type="EMBL" id="OTG15734.1"/>
    </source>
</evidence>
<dbReference type="EMBL" id="CM007898">
    <property type="protein sequence ID" value="OTG15734.1"/>
    <property type="molecule type" value="Genomic_DNA"/>
</dbReference>
<dbReference type="PANTHER" id="PTHR31099">
    <property type="entry name" value="OS06G0165300 PROTEIN"/>
    <property type="match status" value="1"/>
</dbReference>
<keyword evidence="4" id="KW-1185">Reference proteome</keyword>
<proteinExistence type="predicted"/>
<gene>
    <name evidence="3" type="ORF">HannXRQ_Chr09g0263671</name>
    <name evidence="2" type="ORF">HanXRQr2_Chr09g0397871</name>
</gene>
<keyword evidence="1" id="KW-0175">Coiled coil</keyword>
<evidence type="ECO:0000313" key="2">
    <source>
        <dbReference type="EMBL" id="KAF5791710.1"/>
    </source>
</evidence>
<evidence type="ECO:0000256" key="1">
    <source>
        <dbReference type="SAM" id="Coils"/>
    </source>
</evidence>
<sequence>MNRQRARNHEGLYCAYIVGGANTAAANHQIVCEWRTMYKERASREKYRERLLTEAREFEQMKNKFLEEKASFEKEKKSEEWGRDGLKNKLHTAEELLAKERTNFKKACDNENKRMYAARTKITNLEAEVATLKGKVEEAQADKDRVEVELNVCIVNKDKDLAAKDVEIAELKRRLFEAHEKSESLEIDLIAEKVRADTTEEARRAAEEARNISNSALNVAQNNYAEAQSIVDMLVSESAWMRNHGVAAVANSILNATELDQAVAALTDVARAVEHRGGYLECAQHVEAALGQQFGSRHCSVTDQADEVLSQAEDVDDHLSLPVMELVTEALKHDDYVARLKFILVHP</sequence>
<reference evidence="2 4" key="1">
    <citation type="journal article" date="2017" name="Nature">
        <title>The sunflower genome provides insights into oil metabolism, flowering and Asterid evolution.</title>
        <authorList>
            <person name="Badouin H."/>
            <person name="Gouzy J."/>
            <person name="Grassa C.J."/>
            <person name="Murat F."/>
            <person name="Staton S.E."/>
            <person name="Cottret L."/>
            <person name="Lelandais-Briere C."/>
            <person name="Owens G.L."/>
            <person name="Carrere S."/>
            <person name="Mayjonade B."/>
            <person name="Legrand L."/>
            <person name="Gill N."/>
            <person name="Kane N.C."/>
            <person name="Bowers J.E."/>
            <person name="Hubner S."/>
            <person name="Bellec A."/>
            <person name="Berard A."/>
            <person name="Berges H."/>
            <person name="Blanchet N."/>
            <person name="Boniface M.C."/>
            <person name="Brunel D."/>
            <person name="Catrice O."/>
            <person name="Chaidir N."/>
            <person name="Claudel C."/>
            <person name="Donnadieu C."/>
            <person name="Faraut T."/>
            <person name="Fievet G."/>
            <person name="Helmstetter N."/>
            <person name="King M."/>
            <person name="Knapp S.J."/>
            <person name="Lai Z."/>
            <person name="Le Paslier M.C."/>
            <person name="Lippi Y."/>
            <person name="Lorenzon L."/>
            <person name="Mandel J.R."/>
            <person name="Marage G."/>
            <person name="Marchand G."/>
            <person name="Marquand E."/>
            <person name="Bret-Mestries E."/>
            <person name="Morien E."/>
            <person name="Nambeesan S."/>
            <person name="Nguyen T."/>
            <person name="Pegot-Espagnet P."/>
            <person name="Pouilly N."/>
            <person name="Raftis F."/>
            <person name="Sallet E."/>
            <person name="Schiex T."/>
            <person name="Thomas J."/>
            <person name="Vandecasteele C."/>
            <person name="Vares D."/>
            <person name="Vear F."/>
            <person name="Vautrin S."/>
            <person name="Crespi M."/>
            <person name="Mangin B."/>
            <person name="Burke J.M."/>
            <person name="Salse J."/>
            <person name="Munos S."/>
            <person name="Vincourt P."/>
            <person name="Rieseberg L.H."/>
            <person name="Langlade N.B."/>
        </authorList>
    </citation>
    <scope>NUCLEOTIDE SEQUENCE [LARGE SCALE GENOMIC DNA]</scope>
    <source>
        <strain evidence="4">cv. SF193</strain>
        <tissue evidence="2">Leaves</tissue>
    </source>
</reference>
<dbReference type="EMBL" id="MNCJ02000324">
    <property type="protein sequence ID" value="KAF5791710.1"/>
    <property type="molecule type" value="Genomic_DNA"/>
</dbReference>
<name>A0A251TXU7_HELAN</name>
<evidence type="ECO:0000313" key="4">
    <source>
        <dbReference type="Proteomes" id="UP000215914"/>
    </source>
</evidence>
<dbReference type="InParanoid" id="A0A251TXU7"/>
<dbReference type="PANTHER" id="PTHR31099:SF49">
    <property type="entry name" value="MYOSIN HEAVY CHAIN-LIKE PROTEIN"/>
    <property type="match status" value="1"/>
</dbReference>
<reference evidence="2" key="3">
    <citation type="submission" date="2020-06" db="EMBL/GenBank/DDBJ databases">
        <title>Helianthus annuus Genome sequencing and assembly Release 2.</title>
        <authorList>
            <person name="Gouzy J."/>
            <person name="Langlade N."/>
            <person name="Munos S."/>
        </authorList>
    </citation>
    <scope>NUCLEOTIDE SEQUENCE</scope>
    <source>
        <tissue evidence="2">Leaves</tissue>
    </source>
</reference>
<organism evidence="3 4">
    <name type="scientific">Helianthus annuus</name>
    <name type="common">Common sunflower</name>
    <dbReference type="NCBI Taxonomy" id="4232"/>
    <lineage>
        <taxon>Eukaryota</taxon>
        <taxon>Viridiplantae</taxon>
        <taxon>Streptophyta</taxon>
        <taxon>Embryophyta</taxon>
        <taxon>Tracheophyta</taxon>
        <taxon>Spermatophyta</taxon>
        <taxon>Magnoliopsida</taxon>
        <taxon>eudicotyledons</taxon>
        <taxon>Gunneridae</taxon>
        <taxon>Pentapetalae</taxon>
        <taxon>asterids</taxon>
        <taxon>campanulids</taxon>
        <taxon>Asterales</taxon>
        <taxon>Asteraceae</taxon>
        <taxon>Asteroideae</taxon>
        <taxon>Heliantheae alliance</taxon>
        <taxon>Heliantheae</taxon>
        <taxon>Helianthus</taxon>
    </lineage>
</organism>
<feature type="coiled-coil region" evidence="1">
    <location>
        <begin position="44"/>
        <end position="188"/>
    </location>
</feature>